<accession>A0AAE1SZN1</accession>
<feature type="region of interest" description="Disordered" evidence="1">
    <location>
        <begin position="1"/>
        <end position="53"/>
    </location>
</feature>
<feature type="compositionally biased region" description="Low complexity" evidence="1">
    <location>
        <begin position="36"/>
        <end position="47"/>
    </location>
</feature>
<dbReference type="AlphaFoldDB" id="A0AAE1SZN1"/>
<evidence type="ECO:0000313" key="3">
    <source>
        <dbReference type="Proteomes" id="UP001291623"/>
    </source>
</evidence>
<dbReference type="Proteomes" id="UP001291623">
    <property type="component" value="Unassembled WGS sequence"/>
</dbReference>
<evidence type="ECO:0000256" key="1">
    <source>
        <dbReference type="SAM" id="MobiDB-lite"/>
    </source>
</evidence>
<organism evidence="2 3">
    <name type="scientific">Anisodus tanguticus</name>
    <dbReference type="NCBI Taxonomy" id="243964"/>
    <lineage>
        <taxon>Eukaryota</taxon>
        <taxon>Viridiplantae</taxon>
        <taxon>Streptophyta</taxon>
        <taxon>Embryophyta</taxon>
        <taxon>Tracheophyta</taxon>
        <taxon>Spermatophyta</taxon>
        <taxon>Magnoliopsida</taxon>
        <taxon>eudicotyledons</taxon>
        <taxon>Gunneridae</taxon>
        <taxon>Pentapetalae</taxon>
        <taxon>asterids</taxon>
        <taxon>lamiids</taxon>
        <taxon>Solanales</taxon>
        <taxon>Solanaceae</taxon>
        <taxon>Solanoideae</taxon>
        <taxon>Hyoscyameae</taxon>
        <taxon>Anisodus</taxon>
    </lineage>
</organism>
<evidence type="ECO:0000313" key="2">
    <source>
        <dbReference type="EMBL" id="KAK4378137.1"/>
    </source>
</evidence>
<reference evidence="2" key="1">
    <citation type="submission" date="2023-12" db="EMBL/GenBank/DDBJ databases">
        <title>Genome assembly of Anisodus tanguticus.</title>
        <authorList>
            <person name="Wang Y.-J."/>
        </authorList>
    </citation>
    <scope>NUCLEOTIDE SEQUENCE</scope>
    <source>
        <strain evidence="2">KB-2021</strain>
        <tissue evidence="2">Leaf</tissue>
    </source>
</reference>
<feature type="compositionally biased region" description="Basic and acidic residues" evidence="1">
    <location>
        <begin position="1"/>
        <end position="13"/>
    </location>
</feature>
<proteinExistence type="predicted"/>
<sequence>MIAKRCESEHGNEENMSQRPHHTNTEKGKAVATSQPIAKRAAPRRAPSTNAIESDEYVDDTPRFVYDAVEFHGQTWFIKFQPKVPPATEEEIDFLKLHLNYFEFYNKLVNTGLDYLLNSMGDANHDIVWEFYANWISGLTFTSYYGVSVRGRRVKFSYKVINEVMRFLEVSFAEYDKFLRRPDC</sequence>
<protein>
    <submittedName>
        <fullName evidence="2">Uncharacterized protein</fullName>
    </submittedName>
</protein>
<keyword evidence="3" id="KW-1185">Reference proteome</keyword>
<gene>
    <name evidence="2" type="ORF">RND71_004433</name>
</gene>
<name>A0AAE1SZN1_9SOLA</name>
<dbReference type="EMBL" id="JAVYJV010000002">
    <property type="protein sequence ID" value="KAK4378137.1"/>
    <property type="molecule type" value="Genomic_DNA"/>
</dbReference>
<comment type="caution">
    <text evidence="2">The sequence shown here is derived from an EMBL/GenBank/DDBJ whole genome shotgun (WGS) entry which is preliminary data.</text>
</comment>